<keyword evidence="2" id="KW-1185">Reference proteome</keyword>
<dbReference type="InterPro" id="IPR010562">
    <property type="entry name" value="Haemolymph_juvenile_hormone-bd"/>
</dbReference>
<dbReference type="Proteomes" id="UP000183832">
    <property type="component" value="Unassembled WGS sequence"/>
</dbReference>
<dbReference type="PANTHER" id="PTHR11008:SF9">
    <property type="entry name" value="PROTEIN TAKEOUT-LIKE PROTEIN"/>
    <property type="match status" value="1"/>
</dbReference>
<protein>
    <submittedName>
        <fullName evidence="1">CLUMA_CG003101, isoform A</fullName>
    </submittedName>
</protein>
<dbReference type="Pfam" id="PF06585">
    <property type="entry name" value="JHBP"/>
    <property type="match status" value="1"/>
</dbReference>
<accession>A0A1J1HS90</accession>
<proteinExistence type="predicted"/>
<dbReference type="Gene3D" id="3.15.10.30">
    <property type="entry name" value="Haemolymph juvenile hormone binding protein"/>
    <property type="match status" value="1"/>
</dbReference>
<dbReference type="AlphaFoldDB" id="A0A1J1HS90"/>
<evidence type="ECO:0000313" key="1">
    <source>
        <dbReference type="EMBL" id="CRK89342.1"/>
    </source>
</evidence>
<gene>
    <name evidence="1" type="primary">JHBP family containing protein</name>
    <name evidence="1" type="ORF">CLUMA_CG003101</name>
</gene>
<dbReference type="OrthoDB" id="8183816at2759"/>
<name>A0A1J1HS90_9DIPT</name>
<dbReference type="EMBL" id="CVRI01000012">
    <property type="protein sequence ID" value="CRK89342.1"/>
    <property type="molecule type" value="Genomic_DNA"/>
</dbReference>
<dbReference type="PANTHER" id="PTHR11008">
    <property type="entry name" value="PROTEIN TAKEOUT-LIKE PROTEIN"/>
    <property type="match status" value="1"/>
</dbReference>
<feature type="non-terminal residue" evidence="1">
    <location>
        <position position="1"/>
    </location>
</feature>
<dbReference type="InterPro" id="IPR038606">
    <property type="entry name" value="To_sf"/>
</dbReference>
<reference evidence="1 2" key="1">
    <citation type="submission" date="2015-04" db="EMBL/GenBank/DDBJ databases">
        <authorList>
            <person name="Syromyatnikov M.Y."/>
            <person name="Popov V.N."/>
        </authorList>
    </citation>
    <scope>NUCLEOTIDE SEQUENCE [LARGE SCALE GENOMIC DNA]</scope>
</reference>
<sequence>AASTQAQQSVDLNKIISFIFKRALSPNRSEGLGGSPWDPLNVDQFSLFIPDVQIAQNVDGKFTNVEGTGLSNYVVSDVNADIFRGRVSFSVKYPELTIRGQQQMSGLYSGAPFTTSGDFNIVVRDVEIRPSFQVVFSPRPRLIINNEAISVGSVSASFTGLGPASMEQQINAVISAGAPQFIAENQSFVNAQIIRFFSDFVNNLV</sequence>
<organism evidence="1 2">
    <name type="scientific">Clunio marinus</name>
    <dbReference type="NCBI Taxonomy" id="568069"/>
    <lineage>
        <taxon>Eukaryota</taxon>
        <taxon>Metazoa</taxon>
        <taxon>Ecdysozoa</taxon>
        <taxon>Arthropoda</taxon>
        <taxon>Hexapoda</taxon>
        <taxon>Insecta</taxon>
        <taxon>Pterygota</taxon>
        <taxon>Neoptera</taxon>
        <taxon>Endopterygota</taxon>
        <taxon>Diptera</taxon>
        <taxon>Nematocera</taxon>
        <taxon>Chironomoidea</taxon>
        <taxon>Chironomidae</taxon>
        <taxon>Clunio</taxon>
    </lineage>
</organism>
<evidence type="ECO:0000313" key="2">
    <source>
        <dbReference type="Proteomes" id="UP000183832"/>
    </source>
</evidence>